<protein>
    <submittedName>
        <fullName evidence="10">Ovomucoid</fullName>
    </submittedName>
    <submittedName>
        <fullName evidence="8">Serine peptidase inhibitor, Kazal type 2, tandem duplicate 4</fullName>
    </submittedName>
</protein>
<dbReference type="InterPro" id="IPR002350">
    <property type="entry name" value="Kazal_dom"/>
</dbReference>
<feature type="domain" description="Kazal-like" evidence="7">
    <location>
        <begin position="22"/>
        <end position="76"/>
    </location>
</feature>
<sequence>MLAQIVLLLCLSAMATAAYDCPTVPNCSRYHLPGCTKEYTPVCGTDGITYGNECDLCARMFLEKRNIILISKRGEC</sequence>
<dbReference type="Pfam" id="PF00050">
    <property type="entry name" value="Kazal_1"/>
    <property type="match status" value="1"/>
</dbReference>
<gene>
    <name evidence="8 10 11" type="primary">spink2.4</name>
</gene>
<evidence type="ECO:0000256" key="3">
    <source>
        <dbReference type="ARBA" id="ARBA00022690"/>
    </source>
</evidence>
<dbReference type="SMR" id="A0A0R4IN12"/>
<dbReference type="KEGG" id="dre:100537980"/>
<evidence type="ECO:0000256" key="1">
    <source>
        <dbReference type="ARBA" id="ARBA00004613"/>
    </source>
</evidence>
<dbReference type="AlphaFoldDB" id="A0A0R4IN12"/>
<dbReference type="Proteomes" id="UP000000437">
    <property type="component" value="Chromosome 14"/>
</dbReference>
<dbReference type="GO" id="GO:0004867">
    <property type="term" value="F:serine-type endopeptidase inhibitor activity"/>
    <property type="evidence" value="ECO:0007669"/>
    <property type="project" value="UniProtKB-KW"/>
</dbReference>
<dbReference type="GeneID" id="100537980"/>
<evidence type="ECO:0000313" key="8">
    <source>
        <dbReference type="Ensembl" id="ENSDARP00000137692"/>
    </source>
</evidence>
<keyword evidence="5" id="KW-1015">Disulfide bond</keyword>
<reference evidence="8 9" key="1">
    <citation type="journal article" date="2013" name="Nature">
        <title>The zebrafish reference genome sequence and its relationship to the human genome.</title>
        <authorList>
            <consortium name="Genome Reference Consortium Zebrafish"/>
            <person name="Howe K."/>
            <person name="Clark M.D."/>
            <person name="Torroja C.F."/>
            <person name="Torrance J."/>
            <person name="Berthelot C."/>
            <person name="Muffato M."/>
            <person name="Collins J.E."/>
            <person name="Humphray S."/>
            <person name="McLaren K."/>
            <person name="Matthews L."/>
            <person name="McLaren S."/>
            <person name="Sealy I."/>
            <person name="Caccamo M."/>
            <person name="Churcher C."/>
            <person name="Scott C."/>
            <person name="Barrett J.C."/>
            <person name="Koch R."/>
            <person name="Rauch G.J."/>
            <person name="White S."/>
            <person name="Chow W."/>
            <person name="Kilian B."/>
            <person name="Quintais L.T."/>
            <person name="Guerra-Assuncao J.A."/>
            <person name="Zhou Y."/>
            <person name="Gu Y."/>
            <person name="Yen J."/>
            <person name="Vogel J.H."/>
            <person name="Eyre T."/>
            <person name="Redmond S."/>
            <person name="Banerjee R."/>
            <person name="Chi J."/>
            <person name="Fu B."/>
            <person name="Langley E."/>
            <person name="Maguire S.F."/>
            <person name="Laird G.K."/>
            <person name="Lloyd D."/>
            <person name="Kenyon E."/>
            <person name="Donaldson S."/>
            <person name="Sehra H."/>
            <person name="Almeida-King J."/>
            <person name="Loveland J."/>
            <person name="Trevanion S."/>
            <person name="Jones M."/>
            <person name="Quail M."/>
            <person name="Willey D."/>
            <person name="Hunt A."/>
            <person name="Burton J."/>
            <person name="Sims S."/>
            <person name="McLay K."/>
            <person name="Plumb B."/>
            <person name="Davis J."/>
            <person name="Clee C."/>
            <person name="Oliver K."/>
            <person name="Clark R."/>
            <person name="Riddle C."/>
            <person name="Elliot D."/>
            <person name="Eliott D."/>
            <person name="Threadgold G."/>
            <person name="Harden G."/>
            <person name="Ware D."/>
            <person name="Begum S."/>
            <person name="Mortimore B."/>
            <person name="Mortimer B."/>
            <person name="Kerry G."/>
            <person name="Heath P."/>
            <person name="Phillimore B."/>
            <person name="Tracey A."/>
            <person name="Corby N."/>
            <person name="Dunn M."/>
            <person name="Johnson C."/>
            <person name="Wood J."/>
            <person name="Clark S."/>
            <person name="Pelan S."/>
            <person name="Griffiths G."/>
            <person name="Smith M."/>
            <person name="Glithero R."/>
            <person name="Howden P."/>
            <person name="Barker N."/>
            <person name="Lloyd C."/>
            <person name="Stevens C."/>
            <person name="Harley J."/>
            <person name="Holt K."/>
            <person name="Panagiotidis G."/>
            <person name="Lovell J."/>
            <person name="Beasley H."/>
            <person name="Henderson C."/>
            <person name="Gordon D."/>
            <person name="Auger K."/>
            <person name="Wright D."/>
            <person name="Collins J."/>
            <person name="Raisen C."/>
            <person name="Dyer L."/>
            <person name="Leung K."/>
            <person name="Robertson L."/>
            <person name="Ambridge K."/>
            <person name="Leongamornlert D."/>
            <person name="McGuire S."/>
            <person name="Gilderthorp R."/>
            <person name="Griffiths C."/>
            <person name="Manthravadi D."/>
            <person name="Nichol S."/>
            <person name="Barker G."/>
            <person name="Whitehead S."/>
            <person name="Kay M."/>
            <person name="Brown J."/>
            <person name="Murnane C."/>
            <person name="Gray E."/>
            <person name="Humphries M."/>
            <person name="Sycamore N."/>
            <person name="Barker D."/>
            <person name="Saunders D."/>
            <person name="Wallis J."/>
            <person name="Babbage A."/>
            <person name="Hammond S."/>
            <person name="Mashreghi-Mohammadi M."/>
            <person name="Barr L."/>
            <person name="Martin S."/>
            <person name="Wray P."/>
            <person name="Ellington A."/>
            <person name="Matthews N."/>
            <person name="Ellwood M."/>
            <person name="Woodmansey R."/>
            <person name="Clark G."/>
            <person name="Cooper J."/>
            <person name="Cooper J."/>
            <person name="Tromans A."/>
            <person name="Grafham D."/>
            <person name="Skuce C."/>
            <person name="Pandian R."/>
            <person name="Andrews R."/>
            <person name="Harrison E."/>
            <person name="Kimberley A."/>
            <person name="Garnett J."/>
            <person name="Fosker N."/>
            <person name="Hall R."/>
            <person name="Garner P."/>
            <person name="Kelly D."/>
            <person name="Bird C."/>
            <person name="Palmer S."/>
            <person name="Gehring I."/>
            <person name="Berger A."/>
            <person name="Dooley C.M."/>
            <person name="Ersan-Urun Z."/>
            <person name="Eser C."/>
            <person name="Geiger H."/>
            <person name="Geisler M."/>
            <person name="Karotki L."/>
            <person name="Kirn A."/>
            <person name="Konantz J."/>
            <person name="Konantz M."/>
            <person name="Oberlander M."/>
            <person name="Rudolph-Geiger S."/>
            <person name="Teucke M."/>
            <person name="Lanz C."/>
            <person name="Raddatz G."/>
            <person name="Osoegawa K."/>
            <person name="Zhu B."/>
            <person name="Rapp A."/>
            <person name="Widaa S."/>
            <person name="Langford C."/>
            <person name="Yang F."/>
            <person name="Schuster S.C."/>
            <person name="Carter N.P."/>
            <person name="Harrow J."/>
            <person name="Ning Z."/>
            <person name="Herrero J."/>
            <person name="Searle S.M."/>
            <person name="Enright A."/>
            <person name="Geisler R."/>
            <person name="Plasterk R.H."/>
            <person name="Lee C."/>
            <person name="Westerfield M."/>
            <person name="de Jong P.J."/>
            <person name="Zon L.I."/>
            <person name="Postlethwait J.H."/>
            <person name="Nusslein-Volhard C."/>
            <person name="Hubbard T.J."/>
            <person name="Roest Crollius H."/>
            <person name="Rogers J."/>
            <person name="Stemple D.L."/>
        </authorList>
    </citation>
    <scope>NUCLEOTIDE SEQUENCE [LARGE SCALE GENOMIC DNA]</scope>
    <source>
        <strain evidence="8">Tuebingen</strain>
    </source>
</reference>
<dbReference type="GO" id="GO:0005576">
    <property type="term" value="C:extracellular region"/>
    <property type="evidence" value="ECO:0007669"/>
    <property type="project" value="UniProtKB-SubCell"/>
</dbReference>
<reference evidence="10" key="3">
    <citation type="submission" date="2025-04" db="UniProtKB">
        <authorList>
            <consortium name="RefSeq"/>
        </authorList>
    </citation>
    <scope>IDENTIFICATION</scope>
    <source>
        <strain evidence="10">Tuebingen</strain>
    </source>
</reference>
<dbReference type="SUPFAM" id="SSF100895">
    <property type="entry name" value="Kazal-type serine protease inhibitors"/>
    <property type="match status" value="1"/>
</dbReference>
<dbReference type="Bgee" id="ENSDARG00000100051">
    <property type="expression patterns" value="Expressed in granulocyte and 17 other cell types or tissues"/>
</dbReference>
<evidence type="ECO:0000256" key="2">
    <source>
        <dbReference type="ARBA" id="ARBA00022525"/>
    </source>
</evidence>
<dbReference type="PROSITE" id="PS00282">
    <property type="entry name" value="KAZAL_1"/>
    <property type="match status" value="1"/>
</dbReference>
<dbReference type="PROSITE" id="PS51465">
    <property type="entry name" value="KAZAL_2"/>
    <property type="match status" value="1"/>
</dbReference>
<feature type="signal peptide" evidence="6">
    <location>
        <begin position="1"/>
        <end position="17"/>
    </location>
</feature>
<dbReference type="PRINTS" id="PR00290">
    <property type="entry name" value="KAZALINHBTR"/>
</dbReference>
<keyword evidence="6" id="KW-0732">Signal</keyword>
<feature type="chain" id="PRO_5044546661" evidence="6">
    <location>
        <begin position="18"/>
        <end position="76"/>
    </location>
</feature>
<dbReference type="OrthoDB" id="126772at2759"/>
<dbReference type="PANTHER" id="PTHR47729">
    <property type="entry name" value="SERINE PEPTIDASE INHIBITOR, KAZAL TYPE 2, TANDEM DUPLICATE 1-RELATED"/>
    <property type="match status" value="1"/>
</dbReference>
<dbReference type="PANTHER" id="PTHR47729:SF1">
    <property type="entry name" value="OVOMUCOID-LIKE-RELATED"/>
    <property type="match status" value="1"/>
</dbReference>
<proteinExistence type="predicted"/>
<keyword evidence="3" id="KW-0646">Protease inhibitor</keyword>
<evidence type="ECO:0000313" key="11">
    <source>
        <dbReference type="ZFIN" id="ZDB-GENE-141216-194"/>
    </source>
</evidence>
<dbReference type="InterPro" id="IPR036058">
    <property type="entry name" value="Kazal_dom_sf"/>
</dbReference>
<name>A0A0R4IN12_DANRE</name>
<dbReference type="RefSeq" id="XP_003199924.1">
    <property type="nucleotide sequence ID" value="XM_003199876.4"/>
</dbReference>
<dbReference type="STRING" id="7955.ENSDARP00000137692"/>
<evidence type="ECO:0000313" key="10">
    <source>
        <dbReference type="RefSeq" id="XP_003199924.1"/>
    </source>
</evidence>
<keyword evidence="4" id="KW-0722">Serine protease inhibitor</keyword>
<evidence type="ECO:0000259" key="7">
    <source>
        <dbReference type="PROSITE" id="PS51465"/>
    </source>
</evidence>
<accession>A0A8M1RMG9</accession>
<evidence type="ECO:0000256" key="5">
    <source>
        <dbReference type="ARBA" id="ARBA00023157"/>
    </source>
</evidence>
<evidence type="ECO:0000256" key="6">
    <source>
        <dbReference type="SAM" id="SignalP"/>
    </source>
</evidence>
<dbReference type="EMBL" id="CR382326">
    <property type="status" value="NOT_ANNOTATED_CDS"/>
    <property type="molecule type" value="Genomic_DNA"/>
</dbReference>
<dbReference type="InterPro" id="IPR001239">
    <property type="entry name" value="Prot_inh_Kazal-m"/>
</dbReference>
<dbReference type="AGR" id="ZFIN:ZDB-GENE-141216-194"/>
<keyword evidence="2" id="KW-0964">Secreted</keyword>
<dbReference type="ZFIN" id="ZDB-GENE-141216-194">
    <property type="gene designation" value="spink2.4"/>
</dbReference>
<dbReference type="SMART" id="SM00280">
    <property type="entry name" value="KAZAL"/>
    <property type="match status" value="1"/>
</dbReference>
<dbReference type="Ensembl" id="ENSDART00000165765.2">
    <property type="protein sequence ID" value="ENSDARP00000137692.1"/>
    <property type="gene ID" value="ENSDARG00000100051.2"/>
</dbReference>
<reference evidence="8" key="2">
    <citation type="submission" date="2015-11" db="UniProtKB">
        <authorList>
            <consortium name="Ensembl"/>
        </authorList>
    </citation>
    <scope>IDENTIFICATION</scope>
    <source>
        <strain evidence="8">Tuebingen</strain>
    </source>
</reference>
<organism evidence="8">
    <name type="scientific">Danio rerio</name>
    <name type="common">Zebrafish</name>
    <name type="synonym">Brachydanio rerio</name>
    <dbReference type="NCBI Taxonomy" id="7955"/>
    <lineage>
        <taxon>Eukaryota</taxon>
        <taxon>Metazoa</taxon>
        <taxon>Chordata</taxon>
        <taxon>Craniata</taxon>
        <taxon>Vertebrata</taxon>
        <taxon>Euteleostomi</taxon>
        <taxon>Actinopterygii</taxon>
        <taxon>Neopterygii</taxon>
        <taxon>Teleostei</taxon>
        <taxon>Ostariophysi</taxon>
        <taxon>Cypriniformes</taxon>
        <taxon>Danionidae</taxon>
        <taxon>Danioninae</taxon>
        <taxon>Danio</taxon>
    </lineage>
</organism>
<dbReference type="GeneTree" id="ENSGT01130000278889"/>
<keyword evidence="9" id="KW-1185">Reference proteome</keyword>
<accession>A0A0R4IN12</accession>
<dbReference type="InterPro" id="IPR051597">
    <property type="entry name" value="Bifunctional_prot_inhibitor"/>
</dbReference>
<comment type="subcellular location">
    <subcellularLocation>
        <location evidence="1">Secreted</location>
    </subcellularLocation>
</comment>
<evidence type="ECO:0000313" key="9">
    <source>
        <dbReference type="Proteomes" id="UP000000437"/>
    </source>
</evidence>
<dbReference type="Gene3D" id="3.30.60.30">
    <property type="match status" value="1"/>
</dbReference>
<evidence type="ECO:0000256" key="4">
    <source>
        <dbReference type="ARBA" id="ARBA00022900"/>
    </source>
</evidence>
<dbReference type="CTD" id="100537980"/>